<feature type="compositionally biased region" description="Low complexity" evidence="1">
    <location>
        <begin position="243"/>
        <end position="260"/>
    </location>
</feature>
<evidence type="ECO:0000313" key="2">
    <source>
        <dbReference type="EMBL" id="KAJ9586982.1"/>
    </source>
</evidence>
<feature type="region of interest" description="Disordered" evidence="1">
    <location>
        <begin position="50"/>
        <end position="75"/>
    </location>
</feature>
<feature type="region of interest" description="Disordered" evidence="1">
    <location>
        <begin position="345"/>
        <end position="401"/>
    </location>
</feature>
<feature type="region of interest" description="Disordered" evidence="1">
    <location>
        <begin position="82"/>
        <end position="101"/>
    </location>
</feature>
<feature type="compositionally biased region" description="Polar residues" evidence="1">
    <location>
        <begin position="134"/>
        <end position="159"/>
    </location>
</feature>
<reference evidence="2" key="2">
    <citation type="submission" date="2023-05" db="EMBL/GenBank/DDBJ databases">
        <authorList>
            <person name="Fouks B."/>
        </authorList>
    </citation>
    <scope>NUCLEOTIDE SEQUENCE</scope>
    <source>
        <strain evidence="2">Stay&amp;Tobe</strain>
        <tissue evidence="2">Testes</tissue>
    </source>
</reference>
<evidence type="ECO:0000313" key="3">
    <source>
        <dbReference type="Proteomes" id="UP001233999"/>
    </source>
</evidence>
<dbReference type="AlphaFoldDB" id="A0AAD7ZVL0"/>
<sequence>YFPISPHLTRIRVHKQNITPLREIVCYPMTTTYTNVPPVFSSYKRTAPSYAQVMPKNPPPQTLPPSPPKRLSSHHNSTLRLWSNMKSPSQTHTSSIRPRHESCFRDTNVSFLRDRLSHKLGMGTRDYGKASVRRTLSSSPVGAKTRTSLPSSTAMNRSRSAPDDISNKQKAKLPSSEHRSRRAQQEASRKLSKSPDLSAPLEVKKILQRQKEKDIRERLGSRYKALRVTVAISAKGRELLQPKTTATSSYSTTTITSSTAAHKKTSNSKSPTPSTSPISGSQRGPLNTESFFQHLLLRDMQSPTPSVASSLYRVHRSESTLGLLNVYLAQKRPVTDSKFRSLDRLRTMRSSSEPPVLSPTLETSTRSQSPSREHSPTLPRHRSPSSPTRSPACRKIRGTRSQTVKTVESIITDHSDYQTYVMELMHSTRKSDRYRELHKFYSSLERLGELERTTSVGDLRPRLKGEEIIDYDRWMQLRKKEKAEEEMKILYKKLKEDQKEKDLLFQPKDAESFRWKKERDRGLRCKEISVENLKYHFRKLGTEDSDLETIKRKEIDAKKDVYKPLWRGSSVLNLATCLATVTGSRRGRPVTDDRSDARGIGSRLWSSLSMDQVNALKSQLSEIYSTVSNLKRQKFMKKEDYEISVPPERGKSTKIPVRTASASETESASSDASTRTVIHKTNSKDDVLQKVKYFEKKQSSSSESTNFALPVSVASPPEIPPSPTKLHPSQSFSDLKELFGEQNRLRYATNRSVSPDPTKYWRAYLRMVKRGDVRRLRDKFENTNRVVVRGQEIGDVRRLRCHYEACNNRGRSRGRKSRALSPVPKIPFRAEDRFMPHINVISKTASLQSRSATVSPQRYTGITDDDSFSHLHTGEVQRIKEKFETQLSLMGQMFTSTPDIHELKDIAPYLGCHWVAHRYPETHPNSRSLSSPELRLSPPVPGHSSSLSRTSRPRPASSSPTRSHRHPLSILKPQQSVQQQHQFPATTVANCTITPGRDVNELGMQ</sequence>
<name>A0AAD7ZVL0_DIPPU</name>
<gene>
    <name evidence="2" type="ORF">L9F63_019421</name>
</gene>
<feature type="compositionally biased region" description="Low complexity" evidence="1">
    <location>
        <begin position="944"/>
        <end position="961"/>
    </location>
</feature>
<feature type="region of interest" description="Disordered" evidence="1">
    <location>
        <begin position="128"/>
        <end position="197"/>
    </location>
</feature>
<feature type="non-terminal residue" evidence="2">
    <location>
        <position position="1005"/>
    </location>
</feature>
<protein>
    <submittedName>
        <fullName evidence="2">Uncharacterized protein</fullName>
    </submittedName>
</protein>
<feature type="compositionally biased region" description="Pro residues" evidence="1">
    <location>
        <begin position="56"/>
        <end position="68"/>
    </location>
</feature>
<feature type="compositionally biased region" description="Basic and acidic residues" evidence="1">
    <location>
        <begin position="175"/>
        <end position="189"/>
    </location>
</feature>
<dbReference type="Proteomes" id="UP001233999">
    <property type="component" value="Unassembled WGS sequence"/>
</dbReference>
<reference evidence="2" key="1">
    <citation type="journal article" date="2023" name="IScience">
        <title>Live-bearing cockroach genome reveals convergent evolutionary mechanisms linked to viviparity in insects and beyond.</title>
        <authorList>
            <person name="Fouks B."/>
            <person name="Harrison M.C."/>
            <person name="Mikhailova A.A."/>
            <person name="Marchal E."/>
            <person name="English S."/>
            <person name="Carruthers M."/>
            <person name="Jennings E.C."/>
            <person name="Chiamaka E.L."/>
            <person name="Frigard R.A."/>
            <person name="Pippel M."/>
            <person name="Attardo G.M."/>
            <person name="Benoit J.B."/>
            <person name="Bornberg-Bauer E."/>
            <person name="Tobe S.S."/>
        </authorList>
    </citation>
    <scope>NUCLEOTIDE SEQUENCE</scope>
    <source>
        <strain evidence="2">Stay&amp;Tobe</strain>
    </source>
</reference>
<feature type="region of interest" description="Disordered" evidence="1">
    <location>
        <begin position="243"/>
        <end position="286"/>
    </location>
</feature>
<feature type="region of interest" description="Disordered" evidence="1">
    <location>
        <begin position="641"/>
        <end position="681"/>
    </location>
</feature>
<feature type="compositionally biased region" description="Polar residues" evidence="1">
    <location>
        <begin position="82"/>
        <end position="96"/>
    </location>
</feature>
<keyword evidence="3" id="KW-1185">Reference proteome</keyword>
<comment type="caution">
    <text evidence="2">The sequence shown here is derived from an EMBL/GenBank/DDBJ whole genome shotgun (WGS) entry which is preliminary data.</text>
</comment>
<accession>A0AAD7ZVL0</accession>
<feature type="compositionally biased region" description="Polar residues" evidence="1">
    <location>
        <begin position="360"/>
        <end position="370"/>
    </location>
</feature>
<feature type="compositionally biased region" description="Low complexity" evidence="1">
    <location>
        <begin position="925"/>
        <end position="937"/>
    </location>
</feature>
<feature type="compositionally biased region" description="Low complexity" evidence="1">
    <location>
        <begin position="267"/>
        <end position="281"/>
    </location>
</feature>
<feature type="non-terminal residue" evidence="2">
    <location>
        <position position="1"/>
    </location>
</feature>
<feature type="compositionally biased region" description="Low complexity" evidence="1">
    <location>
        <begin position="658"/>
        <end position="676"/>
    </location>
</feature>
<evidence type="ECO:0000256" key="1">
    <source>
        <dbReference type="SAM" id="MobiDB-lite"/>
    </source>
</evidence>
<organism evidence="2 3">
    <name type="scientific">Diploptera punctata</name>
    <name type="common">Pacific beetle cockroach</name>
    <dbReference type="NCBI Taxonomy" id="6984"/>
    <lineage>
        <taxon>Eukaryota</taxon>
        <taxon>Metazoa</taxon>
        <taxon>Ecdysozoa</taxon>
        <taxon>Arthropoda</taxon>
        <taxon>Hexapoda</taxon>
        <taxon>Insecta</taxon>
        <taxon>Pterygota</taxon>
        <taxon>Neoptera</taxon>
        <taxon>Polyneoptera</taxon>
        <taxon>Dictyoptera</taxon>
        <taxon>Blattodea</taxon>
        <taxon>Blaberoidea</taxon>
        <taxon>Blaberidae</taxon>
        <taxon>Diplopterinae</taxon>
        <taxon>Diploptera</taxon>
    </lineage>
</organism>
<feature type="region of interest" description="Disordered" evidence="1">
    <location>
        <begin position="922"/>
        <end position="967"/>
    </location>
</feature>
<dbReference type="EMBL" id="JASPKZ010006818">
    <property type="protein sequence ID" value="KAJ9586982.1"/>
    <property type="molecule type" value="Genomic_DNA"/>
</dbReference>
<proteinExistence type="predicted"/>